<feature type="region of interest" description="Disordered" evidence="1">
    <location>
        <begin position="202"/>
        <end position="225"/>
    </location>
</feature>
<proteinExistence type="predicted"/>
<gene>
    <name evidence="2" type="ORF">GGI25_004844</name>
</gene>
<reference evidence="2" key="1">
    <citation type="submission" date="2022-07" db="EMBL/GenBank/DDBJ databases">
        <title>Phylogenomic reconstructions and comparative analyses of Kickxellomycotina fungi.</title>
        <authorList>
            <person name="Reynolds N.K."/>
            <person name="Stajich J.E."/>
            <person name="Barry K."/>
            <person name="Grigoriev I.V."/>
            <person name="Crous P."/>
            <person name="Smith M.E."/>
        </authorList>
    </citation>
    <scope>NUCLEOTIDE SEQUENCE</scope>
    <source>
        <strain evidence="2">NRRL 3115</strain>
    </source>
</reference>
<dbReference type="AlphaFoldDB" id="A0A9W8G4D0"/>
<dbReference type="EMBL" id="JANBTW010000072">
    <property type="protein sequence ID" value="KAJ2673091.1"/>
    <property type="molecule type" value="Genomic_DNA"/>
</dbReference>
<accession>A0A9W8G4D0</accession>
<evidence type="ECO:0000256" key="1">
    <source>
        <dbReference type="SAM" id="MobiDB-lite"/>
    </source>
</evidence>
<name>A0A9W8G4D0_9FUNG</name>
<dbReference type="OrthoDB" id="5512401at2759"/>
<comment type="caution">
    <text evidence="2">The sequence shown here is derived from an EMBL/GenBank/DDBJ whole genome shotgun (WGS) entry which is preliminary data.</text>
</comment>
<dbReference type="Proteomes" id="UP001151518">
    <property type="component" value="Unassembled WGS sequence"/>
</dbReference>
<evidence type="ECO:0000313" key="3">
    <source>
        <dbReference type="Proteomes" id="UP001151518"/>
    </source>
</evidence>
<evidence type="ECO:0000313" key="2">
    <source>
        <dbReference type="EMBL" id="KAJ2673091.1"/>
    </source>
</evidence>
<protein>
    <submittedName>
        <fullName evidence="2">Uncharacterized protein</fullName>
    </submittedName>
</protein>
<organism evidence="2 3">
    <name type="scientific">Coemansia spiralis</name>
    <dbReference type="NCBI Taxonomy" id="417178"/>
    <lineage>
        <taxon>Eukaryota</taxon>
        <taxon>Fungi</taxon>
        <taxon>Fungi incertae sedis</taxon>
        <taxon>Zoopagomycota</taxon>
        <taxon>Kickxellomycotina</taxon>
        <taxon>Kickxellomycetes</taxon>
        <taxon>Kickxellales</taxon>
        <taxon>Kickxellaceae</taxon>
        <taxon>Coemansia</taxon>
    </lineage>
</organism>
<sequence>MITQYGFLQGTFGLPYGGYCIRPLHLNDILLSPNNPSLSMFCILGKYGEVLKWLCNNNRIVVSLCTTQDTFTHDLAVEVYNKSSTLARIIKGKRAVDVQLVIRIARTWDRGCTLSSSPSCQFKPMVKILAPSGITLAEISSELNRAIPGSMLDVTRNKALLSMALSRVSTRSSYLSGNSQKTLQIDNSQQIEALVQRNAASPLPSDQQQLLEHPPKYSQIKWADS</sequence>